<dbReference type="InterPro" id="IPR011990">
    <property type="entry name" value="TPR-like_helical_dom_sf"/>
</dbReference>
<evidence type="ECO:0008006" key="5">
    <source>
        <dbReference type="Google" id="ProtNLM"/>
    </source>
</evidence>
<keyword evidence="2" id="KW-0732">Signal</keyword>
<feature type="transmembrane region" description="Helical" evidence="1">
    <location>
        <begin position="217"/>
        <end position="237"/>
    </location>
</feature>
<feature type="chain" id="PRO_5045899364" description="Tetratricopeptide repeat protein" evidence="2">
    <location>
        <begin position="22"/>
        <end position="270"/>
    </location>
</feature>
<sequence>MKKAMLLVVALGVSIATTAQAADPPAAASRGSSEPTPQEQAQMLADRAYQAFDRGDYTTAIGMYLDSYRLVPVSEVLFNIASIYDKKVKAPKQALEYYRRYVEAVDAQPDLLAKANARIAALEAASSSPAPAAATAPAAPESSAEQPASNAWSSLRIAGAVTAGVGAIGLGVGVVSAMVAKSKHNDATDKGCSGSTCPNDAAASTERDAATMANVSTVGFIAGGVLVAGGVALFLFAPKGASSPKKTGVVVTPSVDPRGAGGVVVSGRFF</sequence>
<protein>
    <recommendedName>
        <fullName evidence="5">Tetratricopeptide repeat protein</fullName>
    </recommendedName>
</protein>
<gene>
    <name evidence="3" type="ORF">LZC95_04980</name>
</gene>
<accession>A0ABZ2KGY4</accession>
<organism evidence="3 4">
    <name type="scientific">Pendulispora brunnea</name>
    <dbReference type="NCBI Taxonomy" id="2905690"/>
    <lineage>
        <taxon>Bacteria</taxon>
        <taxon>Pseudomonadati</taxon>
        <taxon>Myxococcota</taxon>
        <taxon>Myxococcia</taxon>
        <taxon>Myxococcales</taxon>
        <taxon>Sorangiineae</taxon>
        <taxon>Pendulisporaceae</taxon>
        <taxon>Pendulispora</taxon>
    </lineage>
</organism>
<keyword evidence="1" id="KW-0812">Transmembrane</keyword>
<evidence type="ECO:0000313" key="3">
    <source>
        <dbReference type="EMBL" id="WXA96189.1"/>
    </source>
</evidence>
<evidence type="ECO:0000256" key="1">
    <source>
        <dbReference type="SAM" id="Phobius"/>
    </source>
</evidence>
<feature type="signal peptide" evidence="2">
    <location>
        <begin position="1"/>
        <end position="21"/>
    </location>
</feature>
<dbReference type="EMBL" id="CP089982">
    <property type="protein sequence ID" value="WXA96189.1"/>
    <property type="molecule type" value="Genomic_DNA"/>
</dbReference>
<keyword evidence="4" id="KW-1185">Reference proteome</keyword>
<keyword evidence="1" id="KW-1133">Transmembrane helix</keyword>
<name>A0ABZ2KGY4_9BACT</name>
<evidence type="ECO:0000313" key="4">
    <source>
        <dbReference type="Proteomes" id="UP001379533"/>
    </source>
</evidence>
<dbReference type="RefSeq" id="WP_394846803.1">
    <property type="nucleotide sequence ID" value="NZ_CP089982.1"/>
</dbReference>
<proteinExistence type="predicted"/>
<evidence type="ECO:0000256" key="2">
    <source>
        <dbReference type="SAM" id="SignalP"/>
    </source>
</evidence>
<keyword evidence="1" id="KW-0472">Membrane</keyword>
<dbReference type="SUPFAM" id="SSF48452">
    <property type="entry name" value="TPR-like"/>
    <property type="match status" value="1"/>
</dbReference>
<dbReference type="Proteomes" id="UP001379533">
    <property type="component" value="Chromosome"/>
</dbReference>
<reference evidence="3 4" key="1">
    <citation type="submission" date="2021-12" db="EMBL/GenBank/DDBJ databases">
        <title>Discovery of the Pendulisporaceae a myxobacterial family with distinct sporulation behavior and unique specialized metabolism.</title>
        <authorList>
            <person name="Garcia R."/>
            <person name="Popoff A."/>
            <person name="Bader C.D."/>
            <person name="Loehr J."/>
            <person name="Walesch S."/>
            <person name="Walt C."/>
            <person name="Boldt J."/>
            <person name="Bunk B."/>
            <person name="Haeckl F.J.F.P.J."/>
            <person name="Gunesch A.P."/>
            <person name="Birkelbach J."/>
            <person name="Nuebel U."/>
            <person name="Pietschmann T."/>
            <person name="Bach T."/>
            <person name="Mueller R."/>
        </authorList>
    </citation>
    <scope>NUCLEOTIDE SEQUENCE [LARGE SCALE GENOMIC DNA]</scope>
    <source>
        <strain evidence="3 4">MSr12523</strain>
    </source>
</reference>
<dbReference type="Gene3D" id="1.25.40.10">
    <property type="entry name" value="Tetratricopeptide repeat domain"/>
    <property type="match status" value="1"/>
</dbReference>